<dbReference type="AlphaFoldDB" id="A0A9X0U5T0"/>
<evidence type="ECO:0000313" key="2">
    <source>
        <dbReference type="Proteomes" id="UP000535182"/>
    </source>
</evidence>
<keyword evidence="2" id="KW-1185">Reference proteome</keyword>
<proteinExistence type="predicted"/>
<accession>A0A9X0U5T0</accession>
<evidence type="ECO:0000313" key="1">
    <source>
        <dbReference type="EMBL" id="MBB5330773.1"/>
    </source>
</evidence>
<organism evidence="1 2">
    <name type="scientific">Tunturiibacter gelidiferens</name>
    <dbReference type="NCBI Taxonomy" id="3069689"/>
    <lineage>
        <taxon>Bacteria</taxon>
        <taxon>Pseudomonadati</taxon>
        <taxon>Acidobacteriota</taxon>
        <taxon>Terriglobia</taxon>
        <taxon>Terriglobales</taxon>
        <taxon>Acidobacteriaceae</taxon>
        <taxon>Tunturiibacter</taxon>
    </lineage>
</organism>
<sequence>MKICGVGLLRLGAAALLCGTDGDALNIVLRS</sequence>
<comment type="caution">
    <text evidence="1">The sequence shown here is derived from an EMBL/GenBank/DDBJ whole genome shotgun (WGS) entry which is preliminary data.</text>
</comment>
<gene>
    <name evidence="1" type="ORF">HDF14_004409</name>
</gene>
<name>A0A9X0U5T0_9BACT</name>
<protein>
    <submittedName>
        <fullName evidence="1">Uncharacterized protein</fullName>
    </submittedName>
</protein>
<dbReference type="Proteomes" id="UP000535182">
    <property type="component" value="Unassembled WGS sequence"/>
</dbReference>
<reference evidence="1 2" key="1">
    <citation type="submission" date="2020-08" db="EMBL/GenBank/DDBJ databases">
        <title>Genomic Encyclopedia of Type Strains, Phase IV (KMG-V): Genome sequencing to study the core and pangenomes of soil and plant-associated prokaryotes.</title>
        <authorList>
            <person name="Whitman W."/>
        </authorList>
    </citation>
    <scope>NUCLEOTIDE SEQUENCE [LARGE SCALE GENOMIC DNA]</scope>
    <source>
        <strain evidence="1 2">X5P2</strain>
    </source>
</reference>
<dbReference type="EMBL" id="JACHEB010000011">
    <property type="protein sequence ID" value="MBB5330773.1"/>
    <property type="molecule type" value="Genomic_DNA"/>
</dbReference>